<evidence type="ECO:0000259" key="1">
    <source>
        <dbReference type="PROSITE" id="PS50870"/>
    </source>
</evidence>
<dbReference type="EMBL" id="LIAE01009955">
    <property type="protein sequence ID" value="PAV67306.1"/>
    <property type="molecule type" value="Genomic_DNA"/>
</dbReference>
<dbReference type="OrthoDB" id="2126778at2759"/>
<dbReference type="SMART" id="SM01015">
    <property type="entry name" value="Arfaptin"/>
    <property type="match status" value="1"/>
</dbReference>
<dbReference type="STRING" id="2018661.A0A2A2JZV3"/>
<dbReference type="Gene3D" id="1.20.1270.60">
    <property type="entry name" value="Arfaptin homology (AH) domain/BAR domain"/>
    <property type="match status" value="1"/>
</dbReference>
<gene>
    <name evidence="2" type="ORF">WR25_15188</name>
</gene>
<dbReference type="PANTHER" id="PTHR10164">
    <property type="entry name" value="ISLET CELL AUTOANTIGEN 1"/>
    <property type="match status" value="1"/>
</dbReference>
<accession>A0A2A2JZV3</accession>
<proteinExistence type="predicted"/>
<evidence type="ECO:0000313" key="2">
    <source>
        <dbReference type="EMBL" id="PAV67306.1"/>
    </source>
</evidence>
<dbReference type="GO" id="GO:0005794">
    <property type="term" value="C:Golgi apparatus"/>
    <property type="evidence" value="ECO:0007669"/>
    <property type="project" value="TreeGrafter"/>
</dbReference>
<dbReference type="SUPFAM" id="SSF103657">
    <property type="entry name" value="BAR/IMD domain-like"/>
    <property type="match status" value="1"/>
</dbReference>
<protein>
    <recommendedName>
        <fullName evidence="1">AH domain-containing protein</fullName>
    </recommendedName>
</protein>
<dbReference type="GO" id="GO:0019904">
    <property type="term" value="F:protein domain specific binding"/>
    <property type="evidence" value="ECO:0007669"/>
    <property type="project" value="InterPro"/>
</dbReference>
<dbReference type="PANTHER" id="PTHR10164:SF4">
    <property type="entry name" value="GH23156P"/>
    <property type="match status" value="1"/>
</dbReference>
<dbReference type="Pfam" id="PF06456">
    <property type="entry name" value="Arfaptin"/>
    <property type="match status" value="1"/>
</dbReference>
<keyword evidence="3" id="KW-1185">Reference proteome</keyword>
<feature type="domain" description="AH" evidence="1">
    <location>
        <begin position="43"/>
        <end position="130"/>
    </location>
</feature>
<dbReference type="GO" id="GO:0051049">
    <property type="term" value="P:regulation of transport"/>
    <property type="evidence" value="ECO:0007669"/>
    <property type="project" value="TreeGrafter"/>
</dbReference>
<dbReference type="InterPro" id="IPR027267">
    <property type="entry name" value="AH/BAR_dom_sf"/>
</dbReference>
<comment type="caution">
    <text evidence="2">The sequence shown here is derived from an EMBL/GenBank/DDBJ whole genome shotgun (WGS) entry which is preliminary data.</text>
</comment>
<dbReference type="Proteomes" id="UP000218231">
    <property type="component" value="Unassembled WGS sequence"/>
</dbReference>
<dbReference type="InterPro" id="IPR024114">
    <property type="entry name" value="Islet_autoAg_Ica1/Ica1-like"/>
</dbReference>
<dbReference type="AlphaFoldDB" id="A0A2A2JZV3"/>
<sequence length="267" mass="30233">MNFDRFLDHFDDSTITTMKKHYWTAKQMIRSKLGKKEDEHLEASDQDLDTKLNLFRSVRDTSFNLLNHIENYQAYLLDAILVENELGKYFKDRGKKEKREQTKTVLTAAGRCLIYNSHQRAAIRQPLVRFGEVLVSQKWEGVNGRRRRGVARGREVSIFSHNSAASWSSCNPKYESITSFSLLIIVRSISLSCNSLFISLPLSASLSTSTTACPSLLYLTVPIPTAEVVSSAVGFLFVPRGASSEKPDCRGLRRRSTNLQFDGRLSD</sequence>
<evidence type="ECO:0000313" key="3">
    <source>
        <dbReference type="Proteomes" id="UP000218231"/>
    </source>
</evidence>
<organism evidence="2 3">
    <name type="scientific">Diploscapter pachys</name>
    <dbReference type="NCBI Taxonomy" id="2018661"/>
    <lineage>
        <taxon>Eukaryota</taxon>
        <taxon>Metazoa</taxon>
        <taxon>Ecdysozoa</taxon>
        <taxon>Nematoda</taxon>
        <taxon>Chromadorea</taxon>
        <taxon>Rhabditida</taxon>
        <taxon>Rhabditina</taxon>
        <taxon>Rhabditomorpha</taxon>
        <taxon>Rhabditoidea</taxon>
        <taxon>Rhabditidae</taxon>
        <taxon>Diploscapter</taxon>
    </lineage>
</organism>
<dbReference type="InterPro" id="IPR010504">
    <property type="entry name" value="AH_dom"/>
</dbReference>
<reference evidence="2 3" key="1">
    <citation type="journal article" date="2017" name="Curr. Biol.">
        <title>Genome architecture and evolution of a unichromosomal asexual nematode.</title>
        <authorList>
            <person name="Fradin H."/>
            <person name="Zegar C."/>
            <person name="Gutwein M."/>
            <person name="Lucas J."/>
            <person name="Kovtun M."/>
            <person name="Corcoran D."/>
            <person name="Baugh L.R."/>
            <person name="Kiontke K."/>
            <person name="Gunsalus K."/>
            <person name="Fitch D.H."/>
            <person name="Piano F."/>
        </authorList>
    </citation>
    <scope>NUCLEOTIDE SEQUENCE [LARGE SCALE GENOMIC DNA]</scope>
    <source>
        <strain evidence="2">PF1309</strain>
    </source>
</reference>
<dbReference type="PROSITE" id="PS50870">
    <property type="entry name" value="AH"/>
    <property type="match status" value="1"/>
</dbReference>
<name>A0A2A2JZV3_9BILA</name>